<keyword evidence="2" id="KW-1133">Transmembrane helix</keyword>
<gene>
    <name evidence="3" type="ORF">SARC_03321</name>
</gene>
<evidence type="ECO:0000256" key="2">
    <source>
        <dbReference type="SAM" id="Phobius"/>
    </source>
</evidence>
<feature type="compositionally biased region" description="Basic and acidic residues" evidence="1">
    <location>
        <begin position="77"/>
        <end position="88"/>
    </location>
</feature>
<dbReference type="Proteomes" id="UP000054560">
    <property type="component" value="Unassembled WGS sequence"/>
</dbReference>
<sequence length="109" mass="12178">MSGLNSMLTLQRWMADFSNVPDEERSAFWIQTALYSTLVPIIGAFVIYACFLVGFRVMAFLDDYLVPDSTKRVNKSDIVHTSLNEKKPKASNAGSDSPKNSAEAKKKKQ</sequence>
<name>A0A0L0G607_9EUKA</name>
<dbReference type="EMBL" id="KQ241763">
    <property type="protein sequence ID" value="KNC84457.1"/>
    <property type="molecule type" value="Genomic_DNA"/>
</dbReference>
<feature type="transmembrane region" description="Helical" evidence="2">
    <location>
        <begin position="33"/>
        <end position="55"/>
    </location>
</feature>
<feature type="region of interest" description="Disordered" evidence="1">
    <location>
        <begin position="77"/>
        <end position="109"/>
    </location>
</feature>
<organism evidence="3 4">
    <name type="scientific">Sphaeroforma arctica JP610</name>
    <dbReference type="NCBI Taxonomy" id="667725"/>
    <lineage>
        <taxon>Eukaryota</taxon>
        <taxon>Ichthyosporea</taxon>
        <taxon>Ichthyophonida</taxon>
        <taxon>Sphaeroforma</taxon>
    </lineage>
</organism>
<dbReference type="AlphaFoldDB" id="A0A0L0G607"/>
<reference evidence="3 4" key="1">
    <citation type="submission" date="2011-02" db="EMBL/GenBank/DDBJ databases">
        <title>The Genome Sequence of Sphaeroforma arctica JP610.</title>
        <authorList>
            <consortium name="The Broad Institute Genome Sequencing Platform"/>
            <person name="Russ C."/>
            <person name="Cuomo C."/>
            <person name="Young S.K."/>
            <person name="Zeng Q."/>
            <person name="Gargeya S."/>
            <person name="Alvarado L."/>
            <person name="Berlin A."/>
            <person name="Chapman S.B."/>
            <person name="Chen Z."/>
            <person name="Freedman E."/>
            <person name="Gellesch M."/>
            <person name="Goldberg J."/>
            <person name="Griggs A."/>
            <person name="Gujja S."/>
            <person name="Heilman E."/>
            <person name="Heiman D."/>
            <person name="Howarth C."/>
            <person name="Mehta T."/>
            <person name="Neiman D."/>
            <person name="Pearson M."/>
            <person name="Roberts A."/>
            <person name="Saif S."/>
            <person name="Shea T."/>
            <person name="Shenoy N."/>
            <person name="Sisk P."/>
            <person name="Stolte C."/>
            <person name="Sykes S."/>
            <person name="White J."/>
            <person name="Yandava C."/>
            <person name="Burger G."/>
            <person name="Gray M.W."/>
            <person name="Holland P.W.H."/>
            <person name="King N."/>
            <person name="Lang F.B.F."/>
            <person name="Roger A.J."/>
            <person name="Ruiz-Trillo I."/>
            <person name="Haas B."/>
            <person name="Nusbaum C."/>
            <person name="Birren B."/>
        </authorList>
    </citation>
    <scope>NUCLEOTIDE SEQUENCE [LARGE SCALE GENOMIC DNA]</scope>
    <source>
        <strain evidence="3 4">JP610</strain>
    </source>
</reference>
<dbReference type="RefSeq" id="XP_014158359.1">
    <property type="nucleotide sequence ID" value="XM_014302884.1"/>
</dbReference>
<evidence type="ECO:0000256" key="1">
    <source>
        <dbReference type="SAM" id="MobiDB-lite"/>
    </source>
</evidence>
<accession>A0A0L0G607</accession>
<protein>
    <submittedName>
        <fullName evidence="3">Uncharacterized protein</fullName>
    </submittedName>
</protein>
<proteinExistence type="predicted"/>
<keyword evidence="4" id="KW-1185">Reference proteome</keyword>
<keyword evidence="2" id="KW-0472">Membrane</keyword>
<evidence type="ECO:0000313" key="3">
    <source>
        <dbReference type="EMBL" id="KNC84457.1"/>
    </source>
</evidence>
<evidence type="ECO:0000313" key="4">
    <source>
        <dbReference type="Proteomes" id="UP000054560"/>
    </source>
</evidence>
<dbReference type="GeneID" id="25903825"/>
<keyword evidence="2" id="KW-0812">Transmembrane</keyword>